<evidence type="ECO:0000259" key="2">
    <source>
        <dbReference type="Pfam" id="PF22783"/>
    </source>
</evidence>
<feature type="domain" description="Biofilm-associated protein BapA-like prefix-like" evidence="2">
    <location>
        <begin position="5"/>
        <end position="106"/>
    </location>
</feature>
<comment type="caution">
    <text evidence="3">The sequence shown here is derived from an EMBL/GenBank/DDBJ whole genome shotgun (WGS) entry which is preliminary data.</text>
</comment>
<sequence>MKATVFPKADHAAPEAFNGSRIALGAPSVVQLQMGPERVAQYKRHGNDLLLTLDDGTVLTIENFFVMTPSGRNDLVFRDGDDVTWWAQYGEAWTGFDIAEINSGDATAPLALPLPLLAGLGLLAGGLGGALALGGGGGGGGGGAAAVNVPLNAPPTGVAGPDPARTAEDTPLGGMVRGSDPDGDRLIYTLGGDGPRHGVVTVNPDGTYTYTPNADYHGPDSFDVIISDGRGCPPSAPMAQI</sequence>
<dbReference type="RefSeq" id="WP_191321366.1">
    <property type="nucleotide sequence ID" value="NZ_BNCG01000069.1"/>
</dbReference>
<organism evidence="3 4">
    <name type="scientific">Camelimonas fluminis</name>
    <dbReference type="NCBI Taxonomy" id="1576911"/>
    <lineage>
        <taxon>Bacteria</taxon>
        <taxon>Pseudomonadati</taxon>
        <taxon>Pseudomonadota</taxon>
        <taxon>Alphaproteobacteria</taxon>
        <taxon>Hyphomicrobiales</taxon>
        <taxon>Chelatococcaceae</taxon>
        <taxon>Camelimonas</taxon>
    </lineage>
</organism>
<evidence type="ECO:0000313" key="4">
    <source>
        <dbReference type="Proteomes" id="UP001595704"/>
    </source>
</evidence>
<name>A0ABV7UNQ2_9HYPH</name>
<dbReference type="NCBIfam" id="NF033677">
    <property type="entry name" value="biofilm_BapA_N"/>
    <property type="match status" value="1"/>
</dbReference>
<dbReference type="EMBL" id="JBHRYC010000121">
    <property type="protein sequence ID" value="MFC3640163.1"/>
    <property type="molecule type" value="Genomic_DNA"/>
</dbReference>
<dbReference type="Pfam" id="PF17963">
    <property type="entry name" value="Big_9"/>
    <property type="match status" value="1"/>
</dbReference>
<gene>
    <name evidence="3" type="ORF">ACFONL_22770</name>
</gene>
<protein>
    <submittedName>
        <fullName evidence="3">Ig-like domain-containing protein</fullName>
    </submittedName>
</protein>
<accession>A0ABV7UNQ2</accession>
<evidence type="ECO:0000313" key="3">
    <source>
        <dbReference type="EMBL" id="MFC3640163.1"/>
    </source>
</evidence>
<dbReference type="Pfam" id="PF22783">
    <property type="entry name" value="BapA_N"/>
    <property type="match status" value="1"/>
</dbReference>
<proteinExistence type="predicted"/>
<evidence type="ECO:0000256" key="1">
    <source>
        <dbReference type="SAM" id="MobiDB-lite"/>
    </source>
</evidence>
<dbReference type="Gene3D" id="2.60.40.3440">
    <property type="match status" value="1"/>
</dbReference>
<reference evidence="4" key="1">
    <citation type="journal article" date="2019" name="Int. J. Syst. Evol. Microbiol.">
        <title>The Global Catalogue of Microorganisms (GCM) 10K type strain sequencing project: providing services to taxonomists for standard genome sequencing and annotation.</title>
        <authorList>
            <consortium name="The Broad Institute Genomics Platform"/>
            <consortium name="The Broad Institute Genome Sequencing Center for Infectious Disease"/>
            <person name="Wu L."/>
            <person name="Ma J."/>
        </authorList>
    </citation>
    <scope>NUCLEOTIDE SEQUENCE [LARGE SCALE GENOMIC DNA]</scope>
    <source>
        <strain evidence="4">KCTC 42282</strain>
    </source>
</reference>
<dbReference type="Proteomes" id="UP001595704">
    <property type="component" value="Unassembled WGS sequence"/>
</dbReference>
<dbReference type="InterPro" id="IPR048051">
    <property type="entry name" value="BapA-like_prefix-like"/>
</dbReference>
<feature type="region of interest" description="Disordered" evidence="1">
    <location>
        <begin position="155"/>
        <end position="179"/>
    </location>
</feature>
<keyword evidence="4" id="KW-1185">Reference proteome</keyword>